<proteinExistence type="predicted"/>
<dbReference type="SMART" id="SM00248">
    <property type="entry name" value="ANK"/>
    <property type="match status" value="8"/>
</dbReference>
<dbReference type="InterPro" id="IPR036770">
    <property type="entry name" value="Ankyrin_rpt-contain_sf"/>
</dbReference>
<feature type="binding site" evidence="2">
    <location>
        <position position="51"/>
    </location>
    <ligand>
        <name>ATP</name>
        <dbReference type="ChEBI" id="CHEBI:30616"/>
    </ligand>
</feature>
<dbReference type="PROSITE" id="PS50297">
    <property type="entry name" value="ANK_REP_REGION"/>
    <property type="match status" value="1"/>
</dbReference>
<dbReference type="Proteomes" id="UP000018320">
    <property type="component" value="Unassembled WGS sequence"/>
</dbReference>
<dbReference type="GO" id="GO:0004674">
    <property type="term" value="F:protein serine/threonine kinase activity"/>
    <property type="evidence" value="ECO:0007669"/>
    <property type="project" value="UniProtKB-KW"/>
</dbReference>
<dbReference type="SUPFAM" id="SSF48403">
    <property type="entry name" value="Ankyrin repeat"/>
    <property type="match status" value="1"/>
</dbReference>
<keyword evidence="1" id="KW-0040">ANK repeat</keyword>
<feature type="repeat" description="ANK" evidence="1">
    <location>
        <begin position="554"/>
        <end position="586"/>
    </location>
</feature>
<dbReference type="PROSITE" id="PS00107">
    <property type="entry name" value="PROTEIN_KINASE_ATP"/>
    <property type="match status" value="1"/>
</dbReference>
<dbReference type="Pfam" id="PF00069">
    <property type="entry name" value="Pkinase"/>
    <property type="match status" value="1"/>
</dbReference>
<feature type="domain" description="Protein kinase" evidence="4">
    <location>
        <begin position="25"/>
        <end position="278"/>
    </location>
</feature>
<dbReference type="EMBL" id="AHGT01000006">
    <property type="protein sequence ID" value="ESU39127.1"/>
    <property type="molecule type" value="Genomic_DNA"/>
</dbReference>
<dbReference type="FunFam" id="1.10.510.10:FF:000844">
    <property type="entry name" value="Kinase, NEK"/>
    <property type="match status" value="1"/>
</dbReference>
<evidence type="ECO:0000313" key="5">
    <source>
        <dbReference type="EMBL" id="ESU39127.1"/>
    </source>
</evidence>
<keyword evidence="5" id="KW-0723">Serine/threonine-protein kinase</keyword>
<evidence type="ECO:0000313" key="6">
    <source>
        <dbReference type="Proteomes" id="UP000018320"/>
    </source>
</evidence>
<evidence type="ECO:0000259" key="4">
    <source>
        <dbReference type="PROSITE" id="PS50011"/>
    </source>
</evidence>
<keyword evidence="2" id="KW-0547">Nucleotide-binding</keyword>
<name>V6TLC5_GIAIN</name>
<organism evidence="5 6">
    <name type="scientific">Giardia intestinalis</name>
    <name type="common">Giardia lamblia</name>
    <dbReference type="NCBI Taxonomy" id="5741"/>
    <lineage>
        <taxon>Eukaryota</taxon>
        <taxon>Metamonada</taxon>
        <taxon>Diplomonadida</taxon>
        <taxon>Hexamitidae</taxon>
        <taxon>Giardiinae</taxon>
        <taxon>Giardia</taxon>
    </lineage>
</organism>
<dbReference type="InterPro" id="IPR002110">
    <property type="entry name" value="Ankyrin_rpt"/>
</dbReference>
<keyword evidence="5" id="KW-0418">Kinase</keyword>
<dbReference type="InterPro" id="IPR011009">
    <property type="entry name" value="Kinase-like_dom_sf"/>
</dbReference>
<dbReference type="InterPro" id="IPR017441">
    <property type="entry name" value="Protein_kinase_ATP_BS"/>
</dbReference>
<sequence>MDTASSGSATTAFSVPPFTARELHERLDDVLGRGVMSIVYSLKDFPDLAVKVIQLGDLDKDSADAIRLELATLPELSHPGVLKHYQVVEDEGLIYVITDRHDSTLERLLTEHKRRKIPVPITMILSSVKQITAALAYLHGLSGVGTRGFVHRNLRPASILISEDGERFIIAGLSLCRDALWSGSTLIGIMAYMAPEALLHNEASPASDVWSLGVIVYELTTLRRPDFLGGKEPAEVFVDGWRPDLSGITDGFIQDVLERIFVLEPERRPTARELHETLATFDIPVSELGGQYAVLKYECGSLKTALNNANARIATLEAALESKPSEANALGQEPRVKTTGIGTLEGWIKALEDKFTQSNSEMNVVGTQTGLSLFKLIYAAHTNDMETVQMLANEKDFIGHRDEQKMTALMHAAQQGHIGPVRVLVEEERGLQDKNGWTALMHAAHSNYPDVVEILAPYEYGRRNKNGRTALMIAVEKGNAETASVLALCEGDLVDNEDKTALMIAMETGHKIIANILEPTNTFGETRLMRAAIRGCIETAKLVIKYDNGAQDMLGKTALMNAASAGHLEVVKLLVDREGGMKDESGRTALMNTASIGHLEVVKLLVDHERGMISGSGRTALMNAASTGNVEIAGLLVDLEGGVKDGNEMTALKYGALKGHLEIVKLLFEKEGHLIDKSDESLFDKLEAKGYSEIASFLRDSRTPGADDCNDHQAAPRSHE</sequence>
<dbReference type="InterPro" id="IPR000719">
    <property type="entry name" value="Prot_kinase_dom"/>
</dbReference>
<dbReference type="GO" id="GO:0005524">
    <property type="term" value="F:ATP binding"/>
    <property type="evidence" value="ECO:0007669"/>
    <property type="project" value="UniProtKB-UniRule"/>
</dbReference>
<dbReference type="VEuPathDB" id="GiardiaDB:GL50803_00112518"/>
<keyword evidence="2" id="KW-0067">ATP-binding</keyword>
<dbReference type="PROSITE" id="PS50011">
    <property type="entry name" value="PROTEIN_KINASE_DOM"/>
    <property type="match status" value="1"/>
</dbReference>
<keyword evidence="5" id="KW-0808">Transferase</keyword>
<dbReference type="VEuPathDB" id="GiardiaDB:GL50581_3209"/>
<protein>
    <submittedName>
        <fullName evidence="5">Serine/threonine protein kinase</fullName>
    </submittedName>
</protein>
<dbReference type="AlphaFoldDB" id="V6TLC5"/>
<feature type="region of interest" description="Disordered" evidence="3">
    <location>
        <begin position="700"/>
        <end position="720"/>
    </location>
</feature>
<comment type="caution">
    <text evidence="5">The sequence shown here is derived from an EMBL/GenBank/DDBJ whole genome shotgun (WGS) entry which is preliminary data.</text>
</comment>
<reference evidence="5 6" key="2">
    <citation type="journal article" date="2013" name="Genome Biol. Evol.">
        <title>Genome sequencing of Giardia lamblia genotypes A2 and B isolates (DH and GS) and comparative analysis with the genomes of genotypes A1 and E (WB and Pig).</title>
        <authorList>
            <person name="Adam R.D."/>
            <person name="Dahlstrom E.W."/>
            <person name="Martens C.A."/>
            <person name="Bruno D.P."/>
            <person name="Barbian K.D."/>
            <person name="Ricklefs S.M."/>
            <person name="Hernandez M.M."/>
            <person name="Narla N.P."/>
            <person name="Patel R.B."/>
            <person name="Porcella S.F."/>
            <person name="Nash T.E."/>
        </authorList>
    </citation>
    <scope>NUCLEOTIDE SEQUENCE [LARGE SCALE GENOMIC DNA]</scope>
    <source>
        <strain evidence="5 6">DH</strain>
    </source>
</reference>
<dbReference type="VEuPathDB" id="GiardiaDB:DHA2_150514"/>
<evidence type="ECO:0000256" key="1">
    <source>
        <dbReference type="PROSITE-ProRule" id="PRU00023"/>
    </source>
</evidence>
<dbReference type="Gene3D" id="1.25.40.20">
    <property type="entry name" value="Ankyrin repeat-containing domain"/>
    <property type="match status" value="4"/>
</dbReference>
<accession>V6TLC5</accession>
<dbReference type="Pfam" id="PF12796">
    <property type="entry name" value="Ank_2"/>
    <property type="match status" value="4"/>
</dbReference>
<evidence type="ECO:0000256" key="3">
    <source>
        <dbReference type="SAM" id="MobiDB-lite"/>
    </source>
</evidence>
<dbReference type="Gene3D" id="1.10.510.10">
    <property type="entry name" value="Transferase(Phosphotransferase) domain 1"/>
    <property type="match status" value="1"/>
</dbReference>
<gene>
    <name evidence="5" type="ORF">DHA2_150514</name>
</gene>
<dbReference type="PANTHER" id="PTHR24120">
    <property type="entry name" value="GH07239P"/>
    <property type="match status" value="1"/>
</dbReference>
<reference evidence="6" key="1">
    <citation type="submission" date="2012-02" db="EMBL/GenBank/DDBJ databases">
        <title>Genome sequencing of Giardia lamblia Genotypes A2 and B isolates (DH and GS) and comparative analysis with the genomes of Genotypes A1 and E (WB and Pig).</title>
        <authorList>
            <person name="Adam R."/>
            <person name="Dahlstrom E."/>
            <person name="Martens C."/>
            <person name="Bruno D."/>
            <person name="Barbian K."/>
            <person name="Porcella S.F."/>
            <person name="Nash T."/>
        </authorList>
    </citation>
    <scope>NUCLEOTIDE SEQUENCE</scope>
    <source>
        <strain evidence="6">DH</strain>
    </source>
</reference>
<evidence type="ECO:0000256" key="2">
    <source>
        <dbReference type="PROSITE-ProRule" id="PRU10141"/>
    </source>
</evidence>
<dbReference type="VEuPathDB" id="GiardiaDB:QR46_4841"/>
<dbReference type="SUPFAM" id="SSF56112">
    <property type="entry name" value="Protein kinase-like (PK-like)"/>
    <property type="match status" value="1"/>
</dbReference>
<dbReference type="Gene3D" id="3.30.200.20">
    <property type="entry name" value="Phosphorylase Kinase, domain 1"/>
    <property type="match status" value="1"/>
</dbReference>
<dbReference type="PROSITE" id="PS50088">
    <property type="entry name" value="ANK_REPEAT"/>
    <property type="match status" value="1"/>
</dbReference>
<dbReference type="PANTHER" id="PTHR24120:SF4">
    <property type="entry name" value="GH07239P"/>
    <property type="match status" value="1"/>
</dbReference>